<reference evidence="1" key="3">
    <citation type="submission" date="2022-06" db="UniProtKB">
        <authorList>
            <consortium name="EnsemblPlants"/>
        </authorList>
    </citation>
    <scope>IDENTIFICATION</scope>
</reference>
<name>A0A8R7PSJ4_TRIUA</name>
<accession>A0A8R7PSJ4</accession>
<dbReference type="Proteomes" id="UP000015106">
    <property type="component" value="Chromosome 3"/>
</dbReference>
<keyword evidence="2" id="KW-1185">Reference proteome</keyword>
<evidence type="ECO:0000313" key="1">
    <source>
        <dbReference type="EnsemblPlants" id="TuG1812G0300002210.01.T01"/>
    </source>
</evidence>
<dbReference type="AlphaFoldDB" id="A0A8R7PSJ4"/>
<dbReference type="Gramene" id="TuG1812G0300002210.01.T01">
    <property type="protein sequence ID" value="TuG1812G0300002210.01.T01"/>
    <property type="gene ID" value="TuG1812G0300002210.01"/>
</dbReference>
<evidence type="ECO:0000313" key="2">
    <source>
        <dbReference type="Proteomes" id="UP000015106"/>
    </source>
</evidence>
<protein>
    <submittedName>
        <fullName evidence="1">Uncharacterized protein</fullName>
    </submittedName>
</protein>
<organism evidence="1 2">
    <name type="scientific">Triticum urartu</name>
    <name type="common">Red wild einkorn</name>
    <name type="synonym">Crithodium urartu</name>
    <dbReference type="NCBI Taxonomy" id="4572"/>
    <lineage>
        <taxon>Eukaryota</taxon>
        <taxon>Viridiplantae</taxon>
        <taxon>Streptophyta</taxon>
        <taxon>Embryophyta</taxon>
        <taxon>Tracheophyta</taxon>
        <taxon>Spermatophyta</taxon>
        <taxon>Magnoliopsida</taxon>
        <taxon>Liliopsida</taxon>
        <taxon>Poales</taxon>
        <taxon>Poaceae</taxon>
        <taxon>BOP clade</taxon>
        <taxon>Pooideae</taxon>
        <taxon>Triticodae</taxon>
        <taxon>Triticeae</taxon>
        <taxon>Triticinae</taxon>
        <taxon>Triticum</taxon>
    </lineage>
</organism>
<reference evidence="2" key="1">
    <citation type="journal article" date="2013" name="Nature">
        <title>Draft genome of the wheat A-genome progenitor Triticum urartu.</title>
        <authorList>
            <person name="Ling H.Q."/>
            <person name="Zhao S."/>
            <person name="Liu D."/>
            <person name="Wang J."/>
            <person name="Sun H."/>
            <person name="Zhang C."/>
            <person name="Fan H."/>
            <person name="Li D."/>
            <person name="Dong L."/>
            <person name="Tao Y."/>
            <person name="Gao C."/>
            <person name="Wu H."/>
            <person name="Li Y."/>
            <person name="Cui Y."/>
            <person name="Guo X."/>
            <person name="Zheng S."/>
            <person name="Wang B."/>
            <person name="Yu K."/>
            <person name="Liang Q."/>
            <person name="Yang W."/>
            <person name="Lou X."/>
            <person name="Chen J."/>
            <person name="Feng M."/>
            <person name="Jian J."/>
            <person name="Zhang X."/>
            <person name="Luo G."/>
            <person name="Jiang Y."/>
            <person name="Liu J."/>
            <person name="Wang Z."/>
            <person name="Sha Y."/>
            <person name="Zhang B."/>
            <person name="Wu H."/>
            <person name="Tang D."/>
            <person name="Shen Q."/>
            <person name="Xue P."/>
            <person name="Zou S."/>
            <person name="Wang X."/>
            <person name="Liu X."/>
            <person name="Wang F."/>
            <person name="Yang Y."/>
            <person name="An X."/>
            <person name="Dong Z."/>
            <person name="Zhang K."/>
            <person name="Zhang X."/>
            <person name="Luo M.C."/>
            <person name="Dvorak J."/>
            <person name="Tong Y."/>
            <person name="Wang J."/>
            <person name="Yang H."/>
            <person name="Li Z."/>
            <person name="Wang D."/>
            <person name="Zhang A."/>
            <person name="Wang J."/>
        </authorList>
    </citation>
    <scope>NUCLEOTIDE SEQUENCE</scope>
    <source>
        <strain evidence="2">cv. G1812</strain>
    </source>
</reference>
<dbReference type="EnsemblPlants" id="TuG1812G0300002210.01.T01">
    <property type="protein sequence ID" value="TuG1812G0300002210.01.T01"/>
    <property type="gene ID" value="TuG1812G0300002210.01"/>
</dbReference>
<sequence length="155" mass="17189">PIPPSRAVCPPPPTRPAAPTLPFLASGCATSSWCLNPIPLGRLTAVVVLLRHATAENKHMGTCCPQSSLDVSSSAGSPLREVLPVSCPLRRCRFSARKGISSLCKNSTAVQVLVDLQQQQQETRDHLQHRWSHEGRQKWYILHKNRCLLIYILYC</sequence>
<proteinExistence type="predicted"/>
<reference evidence="1" key="2">
    <citation type="submission" date="2018-03" db="EMBL/GenBank/DDBJ databases">
        <title>The Triticum urartu genome reveals the dynamic nature of wheat genome evolution.</title>
        <authorList>
            <person name="Ling H."/>
            <person name="Ma B."/>
            <person name="Shi X."/>
            <person name="Liu H."/>
            <person name="Dong L."/>
            <person name="Sun H."/>
            <person name="Cao Y."/>
            <person name="Gao Q."/>
            <person name="Zheng S."/>
            <person name="Li Y."/>
            <person name="Yu Y."/>
            <person name="Du H."/>
            <person name="Qi M."/>
            <person name="Li Y."/>
            <person name="Yu H."/>
            <person name="Cui Y."/>
            <person name="Wang N."/>
            <person name="Chen C."/>
            <person name="Wu H."/>
            <person name="Zhao Y."/>
            <person name="Zhang J."/>
            <person name="Li Y."/>
            <person name="Zhou W."/>
            <person name="Zhang B."/>
            <person name="Hu W."/>
            <person name="Eijk M."/>
            <person name="Tang J."/>
            <person name="Witsenboer H."/>
            <person name="Zhao S."/>
            <person name="Li Z."/>
            <person name="Zhang A."/>
            <person name="Wang D."/>
            <person name="Liang C."/>
        </authorList>
    </citation>
    <scope>NUCLEOTIDE SEQUENCE [LARGE SCALE GENOMIC DNA]</scope>
    <source>
        <strain evidence="1">cv. G1812</strain>
    </source>
</reference>